<proteinExistence type="predicted"/>
<reference evidence="2" key="1">
    <citation type="submission" date="2019-09" db="EMBL/GenBank/DDBJ databases">
        <authorList>
            <person name="Teo W.F.A."/>
            <person name="Duangmal K."/>
        </authorList>
    </citation>
    <scope>NUCLEOTIDE SEQUENCE [LARGE SCALE GENOMIC DNA]</scope>
    <source>
        <strain evidence="2">K81G1</strain>
    </source>
</reference>
<dbReference type="AlphaFoldDB" id="A0A5N0VFK4"/>
<dbReference type="NCBIfam" id="TIGR02118">
    <property type="entry name" value="EthD family reductase"/>
    <property type="match status" value="1"/>
</dbReference>
<dbReference type="Proteomes" id="UP000319769">
    <property type="component" value="Unassembled WGS sequence"/>
</dbReference>
<name>A0A5N0VFK4_9PSEU</name>
<gene>
    <name evidence="2" type="ORF">FPZ12_007220</name>
</gene>
<comment type="caution">
    <text evidence="2">The sequence shown here is derived from an EMBL/GenBank/DDBJ whole genome shotgun (WGS) entry which is preliminary data.</text>
</comment>
<dbReference type="SUPFAM" id="SSF54909">
    <property type="entry name" value="Dimeric alpha+beta barrel"/>
    <property type="match status" value="1"/>
</dbReference>
<dbReference type="InterPro" id="IPR011008">
    <property type="entry name" value="Dimeric_a/b-barrel"/>
</dbReference>
<sequence>MQYCRGLVCQRHRRPTGRTPRMYAVIGLLRKKPGVTTEEFRTWWHEKHVPYVLRNPGVVHYVTYPIDEVRADFDEDKFSDDVHIDGVAVIYYESKEVYRNALESKALKADKAHLQTGVDAEVLYSLPHVHKGTVTP</sequence>
<dbReference type="InterPro" id="IPR009799">
    <property type="entry name" value="EthD_dom"/>
</dbReference>
<evidence type="ECO:0000259" key="1">
    <source>
        <dbReference type="Pfam" id="PF07110"/>
    </source>
</evidence>
<dbReference type="EMBL" id="VMNW02000007">
    <property type="protein sequence ID" value="KAA9164378.1"/>
    <property type="molecule type" value="Genomic_DNA"/>
</dbReference>
<organism evidence="2 3">
    <name type="scientific">Amycolatopsis acidicola</name>
    <dbReference type="NCBI Taxonomy" id="2596893"/>
    <lineage>
        <taxon>Bacteria</taxon>
        <taxon>Bacillati</taxon>
        <taxon>Actinomycetota</taxon>
        <taxon>Actinomycetes</taxon>
        <taxon>Pseudonocardiales</taxon>
        <taxon>Pseudonocardiaceae</taxon>
        <taxon>Amycolatopsis</taxon>
    </lineage>
</organism>
<dbReference type="Gene3D" id="3.30.70.100">
    <property type="match status" value="1"/>
</dbReference>
<evidence type="ECO:0000313" key="3">
    <source>
        <dbReference type="Proteomes" id="UP000319769"/>
    </source>
</evidence>
<dbReference type="GO" id="GO:0016491">
    <property type="term" value="F:oxidoreductase activity"/>
    <property type="evidence" value="ECO:0007669"/>
    <property type="project" value="InterPro"/>
</dbReference>
<dbReference type="Pfam" id="PF07110">
    <property type="entry name" value="EthD"/>
    <property type="match status" value="1"/>
</dbReference>
<protein>
    <submittedName>
        <fullName evidence="2">EthD family reductase</fullName>
    </submittedName>
</protein>
<accession>A0A5N0VFK4</accession>
<dbReference type="OrthoDB" id="3535638at2"/>
<feature type="domain" description="EthD" evidence="1">
    <location>
        <begin position="32"/>
        <end position="110"/>
    </location>
</feature>
<evidence type="ECO:0000313" key="2">
    <source>
        <dbReference type="EMBL" id="KAA9164378.1"/>
    </source>
</evidence>
<keyword evidence="3" id="KW-1185">Reference proteome</keyword>